<dbReference type="RefSeq" id="WP_212570481.1">
    <property type="nucleotide sequence ID" value="NZ_CP073084.1"/>
</dbReference>
<organism evidence="3 4">
    <name type="scientific">Streptococcus oriscaviae</name>
    <dbReference type="NCBI Taxonomy" id="2781599"/>
    <lineage>
        <taxon>Bacteria</taxon>
        <taxon>Bacillati</taxon>
        <taxon>Bacillota</taxon>
        <taxon>Bacilli</taxon>
        <taxon>Lactobacillales</taxon>
        <taxon>Streptococcaceae</taxon>
        <taxon>Streptococcus</taxon>
    </lineage>
</organism>
<sequence>MFRDKYKDEEYFRQEFKFNLDTFNEFEEMKTGVNKNKITDFGMVQSGYSYKLVTMSYSLGLPFNEIFKWFKISLRYFELSYDVYGSTYDLIDYLSLAVLFEDRKAEFIEDIEKIFQKYLSFVDAGDQLQDDYIDFLGMYLLHDQVVNFHSRLEYLNLMGDTADSVIEAQKFWYYAHSEAAWYDTHKSEDAYYGYWSFDTAALCKIRGIYDERLKELDYFPYDLLVQKDD</sequence>
<name>A0ABX7YK40_9STRE</name>
<feature type="domain" description="PoNi C-terminal" evidence="2">
    <location>
        <begin position="170"/>
        <end position="223"/>
    </location>
</feature>
<evidence type="ECO:0000313" key="4">
    <source>
        <dbReference type="Proteomes" id="UP000677616"/>
    </source>
</evidence>
<protein>
    <submittedName>
        <fullName evidence="3">DUF1911 domain-containing protein</fullName>
    </submittedName>
</protein>
<evidence type="ECO:0000313" key="3">
    <source>
        <dbReference type="EMBL" id="QUE54172.1"/>
    </source>
</evidence>
<feature type="domain" description="PoNi N-terminal" evidence="1">
    <location>
        <begin position="3"/>
        <end position="105"/>
    </location>
</feature>
<dbReference type="InterPro" id="IPR015024">
    <property type="entry name" value="PoNi_N"/>
</dbReference>
<dbReference type="EMBL" id="CP073084">
    <property type="protein sequence ID" value="QUE54172.1"/>
    <property type="molecule type" value="Genomic_DNA"/>
</dbReference>
<dbReference type="SUPFAM" id="SSF140731">
    <property type="entry name" value="PA2201 C-terminal domain-like"/>
    <property type="match status" value="1"/>
</dbReference>
<dbReference type="Proteomes" id="UP000677616">
    <property type="component" value="Chromosome"/>
</dbReference>
<evidence type="ECO:0000259" key="2">
    <source>
        <dbReference type="Pfam" id="PF08929"/>
    </source>
</evidence>
<dbReference type="Pfam" id="PF08929">
    <property type="entry name" value="PoNi_C"/>
    <property type="match status" value="1"/>
</dbReference>
<gene>
    <name evidence="3" type="ORF">INT76_10175</name>
</gene>
<dbReference type="Gene3D" id="1.10.3920.10">
    <property type="entry name" value="PA2201 C-terminal domain-like"/>
    <property type="match status" value="1"/>
</dbReference>
<evidence type="ECO:0000259" key="1">
    <source>
        <dbReference type="Pfam" id="PF08928"/>
    </source>
</evidence>
<keyword evidence="4" id="KW-1185">Reference proteome</keyword>
<dbReference type="InterPro" id="IPR015025">
    <property type="entry name" value="PoNi_C"/>
</dbReference>
<dbReference type="InterPro" id="IPR028983">
    <property type="entry name" value="PA2201-like_C"/>
</dbReference>
<proteinExistence type="predicted"/>
<reference evidence="3 4" key="1">
    <citation type="submission" date="2021-04" db="EMBL/GenBank/DDBJ databases">
        <title>Complete genome sequence of a novel Streptococcus species.</title>
        <authorList>
            <person name="Teng J.L.L."/>
        </authorList>
    </citation>
    <scope>NUCLEOTIDE SEQUENCE [LARGE SCALE GENOMIC DNA]</scope>
    <source>
        <strain evidence="3 4">HKU75</strain>
    </source>
</reference>
<dbReference type="Pfam" id="PF08928">
    <property type="entry name" value="PoNi_N"/>
    <property type="match status" value="1"/>
</dbReference>
<accession>A0ABX7YK40</accession>